<protein>
    <submittedName>
        <fullName evidence="1">Uncharacterized protein</fullName>
    </submittedName>
</protein>
<reference evidence="2" key="1">
    <citation type="journal article" date="2023" name="G3 (Bethesda)">
        <title>Genome assembly and association tests identify interacting loci associated with vigor, precocity, and sex in interspecific pistachio rootstocks.</title>
        <authorList>
            <person name="Palmer W."/>
            <person name="Jacygrad E."/>
            <person name="Sagayaradj S."/>
            <person name="Cavanaugh K."/>
            <person name="Han R."/>
            <person name="Bertier L."/>
            <person name="Beede B."/>
            <person name="Kafkas S."/>
            <person name="Golino D."/>
            <person name="Preece J."/>
            <person name="Michelmore R."/>
        </authorList>
    </citation>
    <scope>NUCLEOTIDE SEQUENCE [LARGE SCALE GENOMIC DNA]</scope>
</reference>
<comment type="caution">
    <text evidence="1">The sequence shown here is derived from an EMBL/GenBank/DDBJ whole genome shotgun (WGS) entry which is preliminary data.</text>
</comment>
<sequence>MALRSTPQRPQRLESLSTFAFPHSQLMDEQERWVNIVIKNIEESLHKPANQPDVTIFLVPKTLMHNSPTSYTPQHVSLGPNHCWRPELHDMEGYKISAAKNFQQHLPKRRSFKYVVDNFVKKHESEIRARYQRYIYFKEDTLAWLMAVDSAFLLEFLQVIWLKKATKQLEQDKIKKSTPVQWEITIEAGDDRQQLLGDRQIISFLVTGIKNVQTYTESTAARGAILRDIVMLENQIPLIILEEMLHALYSLNAGALASNEEAPATATRALYELLYAFLRKVCPFEFLTDSEQPDVSRRKHYHHLLHYMYVTILPDKSHRKPAGDDDNIKDDGVRDKQKPESKSPVELKKKTGQLLSWCKSALSILKLPKRASLIVKPVTLLLQLGSDSLSKTESSWEDDSKPPEIDIPSATELERAGVRFSPIKKGERFTDIKFDSKKAIFKLPPITLDDNTEVVLRNLVAYEASNPSASVYFTRYTELMNGIVDTAGDVKLLKERSIIRNKMKSDEEAANMWNTMSRSLKKKKVKDLDAEIKSVNEYYNGKWKIKAQKFMNNYVYEYWQFLTFVTAVLFLLLEMFEGFCSVYDCTTIFHFKK</sequence>
<accession>A0ACC0ZTL6</accession>
<dbReference type="Proteomes" id="UP001164250">
    <property type="component" value="Chromosome 15"/>
</dbReference>
<keyword evidence="2" id="KW-1185">Reference proteome</keyword>
<evidence type="ECO:0000313" key="2">
    <source>
        <dbReference type="Proteomes" id="UP001164250"/>
    </source>
</evidence>
<name>A0ACC0ZTL6_9ROSI</name>
<gene>
    <name evidence="1" type="ORF">Patl1_34659</name>
</gene>
<dbReference type="EMBL" id="CM047910">
    <property type="protein sequence ID" value="KAJ0076340.1"/>
    <property type="molecule type" value="Genomic_DNA"/>
</dbReference>
<evidence type="ECO:0000313" key="1">
    <source>
        <dbReference type="EMBL" id="KAJ0076340.1"/>
    </source>
</evidence>
<organism evidence="1 2">
    <name type="scientific">Pistacia atlantica</name>
    <dbReference type="NCBI Taxonomy" id="434234"/>
    <lineage>
        <taxon>Eukaryota</taxon>
        <taxon>Viridiplantae</taxon>
        <taxon>Streptophyta</taxon>
        <taxon>Embryophyta</taxon>
        <taxon>Tracheophyta</taxon>
        <taxon>Spermatophyta</taxon>
        <taxon>Magnoliopsida</taxon>
        <taxon>eudicotyledons</taxon>
        <taxon>Gunneridae</taxon>
        <taxon>Pentapetalae</taxon>
        <taxon>rosids</taxon>
        <taxon>malvids</taxon>
        <taxon>Sapindales</taxon>
        <taxon>Anacardiaceae</taxon>
        <taxon>Pistacia</taxon>
    </lineage>
</organism>
<proteinExistence type="predicted"/>